<name>V5KT06_9CAUD</name>
<dbReference type="KEGG" id="vg:17776489"/>
<accession>V5KT06</accession>
<evidence type="ECO:0000313" key="2">
    <source>
        <dbReference type="Proteomes" id="UP000018620"/>
    </source>
</evidence>
<dbReference type="RefSeq" id="YP_008857455.1">
    <property type="nucleotide sequence ID" value="NC_022968.1"/>
</dbReference>
<dbReference type="OrthoDB" id="18709at10239"/>
<gene>
    <name evidence="1" type="ORF">4MG_239</name>
</gene>
<protein>
    <submittedName>
        <fullName evidence="1">Hyphothetical protein</fullName>
    </submittedName>
</protein>
<reference evidence="1 2" key="1">
    <citation type="journal article" date="2014" name="Arch. Virol.">
        <title>Complete genome sequence of enterobacteria phage 4MG, a new member of the subgroup "PVP-SE1-like phage" of the "rV5-like viruses".</title>
        <authorList>
            <person name="Kim M."/>
            <person name="Heu S."/>
            <person name="Ryu S."/>
        </authorList>
    </citation>
    <scope>NUCLEOTIDE SEQUENCE [LARGE SCALE GENOMIC DNA]</scope>
</reference>
<dbReference type="Proteomes" id="UP000018620">
    <property type="component" value="Segment"/>
</dbReference>
<sequence length="128" mass="15018">MNTQNRLKVERLTVDVDFMYSGAMVRIGFHQGDDYSEYLTSSNRRALTLKRFKNGAWETLVQPDFTVNPLEISEEEDFMVSILPGMNHFERSLYKLTGVVTKMWHNDADENYARSYVIEYLKDYLETA</sequence>
<proteinExistence type="predicted"/>
<dbReference type="EMBL" id="KF550303">
    <property type="protein sequence ID" value="AGZ17713.1"/>
    <property type="molecule type" value="Genomic_DNA"/>
</dbReference>
<evidence type="ECO:0000313" key="1">
    <source>
        <dbReference type="EMBL" id="AGZ17713.1"/>
    </source>
</evidence>
<organism evidence="1 2">
    <name type="scientific">Escherichia phage 4MG</name>
    <dbReference type="NCBI Taxonomy" id="1391428"/>
    <lineage>
        <taxon>Viruses</taxon>
        <taxon>Duplodnaviria</taxon>
        <taxon>Heunggongvirae</taxon>
        <taxon>Uroviricota</taxon>
        <taxon>Caudoviricetes</taxon>
        <taxon>Vequintavirinae</taxon>
        <taxon>Seunavirus</taxon>
        <taxon>Seunavirus 4MG</taxon>
    </lineage>
</organism>
<keyword evidence="2" id="KW-1185">Reference proteome</keyword>